<sequence>MSGAHANFGPTVRGGREAAVGRVTSRPIRHAGADVTRRPVAANNTVDWSLGPNESLSPVTESPHISADTVLRCRLPAPSASALRKERGSRRVP</sequence>
<gene>
    <name evidence="2" type="ORF">IPOD504_LOCUS15534</name>
</gene>
<accession>A0ABN8J0T8</accession>
<name>A0ABN8J0T8_9NEOP</name>
<proteinExistence type="predicted"/>
<reference evidence="2" key="1">
    <citation type="submission" date="2022-03" db="EMBL/GenBank/DDBJ databases">
        <authorList>
            <person name="Martin H S."/>
        </authorList>
    </citation>
    <scope>NUCLEOTIDE SEQUENCE</scope>
</reference>
<evidence type="ECO:0000313" key="2">
    <source>
        <dbReference type="EMBL" id="CAH2073217.1"/>
    </source>
</evidence>
<feature type="non-terminal residue" evidence="2">
    <location>
        <position position="93"/>
    </location>
</feature>
<evidence type="ECO:0000256" key="1">
    <source>
        <dbReference type="SAM" id="MobiDB-lite"/>
    </source>
</evidence>
<keyword evidence="3" id="KW-1185">Reference proteome</keyword>
<feature type="region of interest" description="Disordered" evidence="1">
    <location>
        <begin position="1"/>
        <end position="35"/>
    </location>
</feature>
<evidence type="ECO:0000313" key="3">
    <source>
        <dbReference type="Proteomes" id="UP000837857"/>
    </source>
</evidence>
<organism evidence="2 3">
    <name type="scientific">Iphiclides podalirius</name>
    <name type="common">scarce swallowtail</name>
    <dbReference type="NCBI Taxonomy" id="110791"/>
    <lineage>
        <taxon>Eukaryota</taxon>
        <taxon>Metazoa</taxon>
        <taxon>Ecdysozoa</taxon>
        <taxon>Arthropoda</taxon>
        <taxon>Hexapoda</taxon>
        <taxon>Insecta</taxon>
        <taxon>Pterygota</taxon>
        <taxon>Neoptera</taxon>
        <taxon>Endopterygota</taxon>
        <taxon>Lepidoptera</taxon>
        <taxon>Glossata</taxon>
        <taxon>Ditrysia</taxon>
        <taxon>Papilionoidea</taxon>
        <taxon>Papilionidae</taxon>
        <taxon>Papilioninae</taxon>
        <taxon>Iphiclides</taxon>
    </lineage>
</organism>
<dbReference type="Proteomes" id="UP000837857">
    <property type="component" value="Chromosome 7"/>
</dbReference>
<protein>
    <submittedName>
        <fullName evidence="2">Uncharacterized protein</fullName>
    </submittedName>
</protein>
<dbReference type="EMBL" id="OW152819">
    <property type="protein sequence ID" value="CAH2073217.1"/>
    <property type="molecule type" value="Genomic_DNA"/>
</dbReference>